<dbReference type="EC" id="2.1.1.192" evidence="14"/>
<feature type="domain" description="Radical SAM core" evidence="16">
    <location>
        <begin position="144"/>
        <end position="385"/>
    </location>
</feature>
<comment type="subcellular location">
    <subcellularLocation>
        <location evidence="1 14">Cytoplasm</location>
    </subcellularLocation>
</comment>
<evidence type="ECO:0000256" key="2">
    <source>
        <dbReference type="ARBA" id="ARBA00007544"/>
    </source>
</evidence>
<evidence type="ECO:0000256" key="10">
    <source>
        <dbReference type="ARBA" id="ARBA00022723"/>
    </source>
</evidence>
<keyword evidence="6 14" id="KW-0489">Methyltransferase</keyword>
<evidence type="ECO:0000259" key="16">
    <source>
        <dbReference type="PROSITE" id="PS51918"/>
    </source>
</evidence>
<evidence type="ECO:0000256" key="4">
    <source>
        <dbReference type="ARBA" id="ARBA00022490"/>
    </source>
</evidence>
<comment type="cofactor">
    <cofactor evidence="14">
        <name>[4Fe-4S] cluster</name>
        <dbReference type="ChEBI" id="CHEBI:49883"/>
    </cofactor>
    <text evidence="14">Binds 1 [4Fe-4S] cluster. The cluster is coordinated with 3 cysteines and an exchangeable S-adenosyl-L-methionine.</text>
</comment>
<dbReference type="Pfam" id="PF21016">
    <property type="entry name" value="RlmN_N"/>
    <property type="match status" value="1"/>
</dbReference>
<evidence type="ECO:0000256" key="3">
    <source>
        <dbReference type="ARBA" id="ARBA00022485"/>
    </source>
</evidence>
<protein>
    <recommendedName>
        <fullName evidence="14">Dual-specificity RNA methyltransferase RlmN</fullName>
        <ecNumber evidence="14">2.1.1.192</ecNumber>
    </recommendedName>
    <alternativeName>
        <fullName evidence="14">23S rRNA (adenine(2503)-C(2))-methyltransferase</fullName>
    </alternativeName>
    <alternativeName>
        <fullName evidence="14">23S rRNA m2A2503 methyltransferase</fullName>
    </alternativeName>
    <alternativeName>
        <fullName evidence="14">Ribosomal RNA large subunit methyltransferase N</fullName>
    </alternativeName>
    <alternativeName>
        <fullName evidence="14">tRNA (adenine(37)-C(2))-methyltransferase</fullName>
    </alternativeName>
    <alternativeName>
        <fullName evidence="14">tRNA m2A37 methyltransferase</fullName>
    </alternativeName>
</protein>
<feature type="compositionally biased region" description="Low complexity" evidence="15">
    <location>
        <begin position="414"/>
        <end position="425"/>
    </location>
</feature>
<evidence type="ECO:0000256" key="7">
    <source>
        <dbReference type="ARBA" id="ARBA00022679"/>
    </source>
</evidence>
<comment type="function">
    <text evidence="14">Specifically methylates position 2 of adenine 2503 in 23S rRNA and position 2 of adenine 37 in tRNAs. m2A2503 modification seems to play a crucial role in the proofreading step occurring at the peptidyl transferase center and thus would serve to optimize ribosomal fidelity.</text>
</comment>
<feature type="region of interest" description="Disordered" evidence="15">
    <location>
        <begin position="18"/>
        <end position="39"/>
    </location>
</feature>
<feature type="binding site" evidence="14">
    <location>
        <position position="162"/>
    </location>
    <ligand>
        <name>[4Fe-4S] cluster</name>
        <dbReference type="ChEBI" id="CHEBI:49883"/>
        <note>4Fe-4S-S-AdoMet</note>
    </ligand>
</feature>
<evidence type="ECO:0000256" key="12">
    <source>
        <dbReference type="ARBA" id="ARBA00023014"/>
    </source>
</evidence>
<dbReference type="InterPro" id="IPR058240">
    <property type="entry name" value="rSAM_sf"/>
</dbReference>
<feature type="binding site" evidence="14">
    <location>
        <begin position="222"/>
        <end position="223"/>
    </location>
    <ligand>
        <name>S-adenosyl-L-methionine</name>
        <dbReference type="ChEBI" id="CHEBI:59789"/>
    </ligand>
</feature>
<keyword evidence="5 14" id="KW-0698">rRNA processing</keyword>
<feature type="active site" description="Proton acceptor" evidence="14">
    <location>
        <position position="138"/>
    </location>
</feature>
<organism evidence="17 18">
    <name type="scientific">Aurantimonas endophytica</name>
    <dbReference type="NCBI Taxonomy" id="1522175"/>
    <lineage>
        <taxon>Bacteria</taxon>
        <taxon>Pseudomonadati</taxon>
        <taxon>Pseudomonadota</taxon>
        <taxon>Alphaproteobacteria</taxon>
        <taxon>Hyphomicrobiales</taxon>
        <taxon>Aurantimonadaceae</taxon>
        <taxon>Aurantimonas</taxon>
    </lineage>
</organism>
<evidence type="ECO:0000256" key="11">
    <source>
        <dbReference type="ARBA" id="ARBA00023004"/>
    </source>
</evidence>
<gene>
    <name evidence="14" type="primary">rlmN</name>
    <name evidence="17" type="ORF">GGR03_002838</name>
</gene>
<evidence type="ECO:0000256" key="6">
    <source>
        <dbReference type="ARBA" id="ARBA00022603"/>
    </source>
</evidence>
<keyword evidence="3 14" id="KW-0004">4Fe-4S</keyword>
<evidence type="ECO:0000256" key="14">
    <source>
        <dbReference type="HAMAP-Rule" id="MF_01849"/>
    </source>
</evidence>
<feature type="binding site" evidence="14">
    <location>
        <position position="254"/>
    </location>
    <ligand>
        <name>S-adenosyl-L-methionine</name>
        <dbReference type="ChEBI" id="CHEBI:59789"/>
    </ligand>
</feature>
<dbReference type="PROSITE" id="PS51918">
    <property type="entry name" value="RADICAL_SAM"/>
    <property type="match status" value="1"/>
</dbReference>
<evidence type="ECO:0000256" key="9">
    <source>
        <dbReference type="ARBA" id="ARBA00022694"/>
    </source>
</evidence>
<reference evidence="17 18" key="1">
    <citation type="submission" date="2020-08" db="EMBL/GenBank/DDBJ databases">
        <title>Genomic Encyclopedia of Type Strains, Phase IV (KMG-IV): sequencing the most valuable type-strain genomes for metagenomic binning, comparative biology and taxonomic classification.</title>
        <authorList>
            <person name="Goeker M."/>
        </authorList>
    </citation>
    <scope>NUCLEOTIDE SEQUENCE [LARGE SCALE GENOMIC DNA]</scope>
    <source>
        <strain evidence="17 18">DSM 103570</strain>
    </source>
</reference>
<dbReference type="GO" id="GO:0019843">
    <property type="term" value="F:rRNA binding"/>
    <property type="evidence" value="ECO:0007669"/>
    <property type="project" value="UniProtKB-UniRule"/>
</dbReference>
<evidence type="ECO:0000313" key="17">
    <source>
        <dbReference type="EMBL" id="MBB4003757.1"/>
    </source>
</evidence>
<keyword evidence="11 14" id="KW-0408">Iron</keyword>
<dbReference type="NCBIfam" id="TIGR00048">
    <property type="entry name" value="rRNA_mod_RlmN"/>
    <property type="match status" value="1"/>
</dbReference>
<evidence type="ECO:0000256" key="5">
    <source>
        <dbReference type="ARBA" id="ARBA00022552"/>
    </source>
</evidence>
<feature type="binding site" evidence="14">
    <location>
        <position position="353"/>
    </location>
    <ligand>
        <name>S-adenosyl-L-methionine</name>
        <dbReference type="ChEBI" id="CHEBI:59789"/>
    </ligand>
</feature>
<evidence type="ECO:0000256" key="13">
    <source>
        <dbReference type="ARBA" id="ARBA00023157"/>
    </source>
</evidence>
<dbReference type="PANTHER" id="PTHR30544">
    <property type="entry name" value="23S RRNA METHYLTRANSFERASE"/>
    <property type="match status" value="1"/>
</dbReference>
<feature type="active site" description="S-methylcysteine intermediate" evidence="14">
    <location>
        <position position="396"/>
    </location>
</feature>
<dbReference type="GO" id="GO:0070040">
    <property type="term" value="F:rRNA (adenine(2503)-C2-)-methyltransferase activity"/>
    <property type="evidence" value="ECO:0007669"/>
    <property type="project" value="UniProtKB-UniRule"/>
</dbReference>
<keyword evidence="9 14" id="KW-0819">tRNA processing</keyword>
<dbReference type="InterPro" id="IPR013785">
    <property type="entry name" value="Aldolase_TIM"/>
</dbReference>
<dbReference type="AlphaFoldDB" id="A0A7W6HES6"/>
<feature type="region of interest" description="Disordered" evidence="15">
    <location>
        <begin position="405"/>
        <end position="425"/>
    </location>
</feature>
<dbReference type="Gene3D" id="3.20.20.70">
    <property type="entry name" value="Aldolase class I"/>
    <property type="match status" value="1"/>
</dbReference>
<dbReference type="GO" id="GO:0030488">
    <property type="term" value="P:tRNA methylation"/>
    <property type="evidence" value="ECO:0007669"/>
    <property type="project" value="UniProtKB-UniRule"/>
</dbReference>
<dbReference type="Pfam" id="PF04055">
    <property type="entry name" value="Radical_SAM"/>
    <property type="match status" value="1"/>
</dbReference>
<dbReference type="SFLD" id="SFLDS00029">
    <property type="entry name" value="Radical_SAM"/>
    <property type="match status" value="1"/>
</dbReference>
<dbReference type="PANTHER" id="PTHR30544:SF5">
    <property type="entry name" value="RADICAL SAM CORE DOMAIN-CONTAINING PROTEIN"/>
    <property type="match status" value="1"/>
</dbReference>
<dbReference type="InterPro" id="IPR040072">
    <property type="entry name" value="Methyltransferase_A"/>
</dbReference>
<dbReference type="CDD" id="cd01335">
    <property type="entry name" value="Radical_SAM"/>
    <property type="match status" value="1"/>
</dbReference>
<dbReference type="PIRSF" id="PIRSF006004">
    <property type="entry name" value="CHP00048"/>
    <property type="match status" value="1"/>
</dbReference>
<dbReference type="InterPro" id="IPR027492">
    <property type="entry name" value="RNA_MTrfase_RlmN"/>
</dbReference>
<evidence type="ECO:0000256" key="1">
    <source>
        <dbReference type="ARBA" id="ARBA00004496"/>
    </source>
</evidence>
<dbReference type="GO" id="GO:0000049">
    <property type="term" value="F:tRNA binding"/>
    <property type="evidence" value="ECO:0007669"/>
    <property type="project" value="UniProtKB-UniRule"/>
</dbReference>
<keyword evidence="7 14" id="KW-0808">Transferase</keyword>
<feature type="binding site" evidence="14">
    <location>
        <position position="158"/>
    </location>
    <ligand>
        <name>[4Fe-4S] cluster</name>
        <dbReference type="ChEBI" id="CHEBI:49883"/>
        <note>4Fe-4S-S-AdoMet</note>
    </ligand>
</feature>
<comment type="catalytic activity">
    <reaction evidence="14">
        <text>adenosine(37) in tRNA + 2 reduced [2Fe-2S]-[ferredoxin] + 2 S-adenosyl-L-methionine = 2-methyladenosine(37) in tRNA + 5'-deoxyadenosine + L-methionine + 2 oxidized [2Fe-2S]-[ferredoxin] + S-adenosyl-L-homocysteine</text>
        <dbReference type="Rhea" id="RHEA:43332"/>
        <dbReference type="Rhea" id="RHEA-COMP:10000"/>
        <dbReference type="Rhea" id="RHEA-COMP:10001"/>
        <dbReference type="Rhea" id="RHEA-COMP:10162"/>
        <dbReference type="Rhea" id="RHEA-COMP:10485"/>
        <dbReference type="ChEBI" id="CHEBI:17319"/>
        <dbReference type="ChEBI" id="CHEBI:33737"/>
        <dbReference type="ChEBI" id="CHEBI:33738"/>
        <dbReference type="ChEBI" id="CHEBI:57844"/>
        <dbReference type="ChEBI" id="CHEBI:57856"/>
        <dbReference type="ChEBI" id="CHEBI:59789"/>
        <dbReference type="ChEBI" id="CHEBI:74411"/>
        <dbReference type="ChEBI" id="CHEBI:74497"/>
        <dbReference type="EC" id="2.1.1.192"/>
    </reaction>
</comment>
<evidence type="ECO:0000256" key="15">
    <source>
        <dbReference type="SAM" id="MobiDB-lite"/>
    </source>
</evidence>
<dbReference type="GO" id="GO:0002935">
    <property type="term" value="F:tRNA (adenine(37)-C2)-methyltransferase activity"/>
    <property type="evidence" value="ECO:0007669"/>
    <property type="project" value="UniProtKB-UniRule"/>
</dbReference>
<dbReference type="InterPro" id="IPR048641">
    <property type="entry name" value="RlmN_N"/>
</dbReference>
<dbReference type="GO" id="GO:0070475">
    <property type="term" value="P:rRNA base methylation"/>
    <property type="evidence" value="ECO:0007669"/>
    <property type="project" value="UniProtKB-UniRule"/>
</dbReference>
<dbReference type="Gene3D" id="1.10.150.530">
    <property type="match status" value="1"/>
</dbReference>
<name>A0A7W6HES6_9HYPH</name>
<comment type="similarity">
    <text evidence="2 14">Belongs to the radical SAM superfamily. RlmN family.</text>
</comment>
<keyword evidence="10 14" id="KW-0479">Metal-binding</keyword>
<dbReference type="EMBL" id="JACIEM010000003">
    <property type="protein sequence ID" value="MBB4003757.1"/>
    <property type="molecule type" value="Genomic_DNA"/>
</dbReference>
<dbReference type="GO" id="GO:0005737">
    <property type="term" value="C:cytoplasm"/>
    <property type="evidence" value="ECO:0007669"/>
    <property type="project" value="UniProtKB-SubCell"/>
</dbReference>
<dbReference type="InterPro" id="IPR004383">
    <property type="entry name" value="rRNA_lsu_MTrfase_RlmN/Cfr"/>
</dbReference>
<dbReference type="FunFam" id="3.20.20.70:FF:000008">
    <property type="entry name" value="Dual-specificity RNA methyltransferase RlmN"/>
    <property type="match status" value="1"/>
</dbReference>
<comment type="catalytic activity">
    <reaction evidence="14">
        <text>adenosine(2503) in 23S rRNA + 2 reduced [2Fe-2S]-[ferredoxin] + 2 S-adenosyl-L-methionine = 2-methyladenosine(2503) in 23S rRNA + 5'-deoxyadenosine + L-methionine + 2 oxidized [2Fe-2S]-[ferredoxin] + S-adenosyl-L-homocysteine</text>
        <dbReference type="Rhea" id="RHEA:42916"/>
        <dbReference type="Rhea" id="RHEA-COMP:10000"/>
        <dbReference type="Rhea" id="RHEA-COMP:10001"/>
        <dbReference type="Rhea" id="RHEA-COMP:10152"/>
        <dbReference type="Rhea" id="RHEA-COMP:10282"/>
        <dbReference type="ChEBI" id="CHEBI:17319"/>
        <dbReference type="ChEBI" id="CHEBI:33737"/>
        <dbReference type="ChEBI" id="CHEBI:33738"/>
        <dbReference type="ChEBI" id="CHEBI:57844"/>
        <dbReference type="ChEBI" id="CHEBI:57856"/>
        <dbReference type="ChEBI" id="CHEBI:59789"/>
        <dbReference type="ChEBI" id="CHEBI:74411"/>
        <dbReference type="ChEBI" id="CHEBI:74497"/>
        <dbReference type="EC" id="2.1.1.192"/>
    </reaction>
</comment>
<keyword evidence="18" id="KW-1185">Reference proteome</keyword>
<keyword evidence="4 14" id="KW-0963">Cytoplasm</keyword>
<dbReference type="Proteomes" id="UP000588647">
    <property type="component" value="Unassembled WGS sequence"/>
</dbReference>
<dbReference type="GO" id="GO:0051539">
    <property type="term" value="F:4 iron, 4 sulfur cluster binding"/>
    <property type="evidence" value="ECO:0007669"/>
    <property type="project" value="UniProtKB-UniRule"/>
</dbReference>
<dbReference type="SFLD" id="SFLDF00275">
    <property type="entry name" value="adenosine_C2_methyltransferase"/>
    <property type="match status" value="1"/>
</dbReference>
<dbReference type="SUPFAM" id="SSF102114">
    <property type="entry name" value="Radical SAM enzymes"/>
    <property type="match status" value="1"/>
</dbReference>
<feature type="binding site" evidence="14">
    <location>
        <position position="165"/>
    </location>
    <ligand>
        <name>[4Fe-4S] cluster</name>
        <dbReference type="ChEBI" id="CHEBI:49883"/>
        <note>4Fe-4S-S-AdoMet</note>
    </ligand>
</feature>
<dbReference type="HAMAP" id="MF_01849">
    <property type="entry name" value="RNA_methyltr_RlmN"/>
    <property type="match status" value="1"/>
</dbReference>
<proteinExistence type="inferred from homology"/>
<sequence>MTRLAGSPAEEPMAFSLDLASPDTRPRVPAATMPAASGEKPSLIGMDREGLAAALRSLGVPERQVRMRVAQLWHWLYVRGVADFGQMANIAGTLRQALDAAYTIARPEIVEEQISVDGTRKWLFRFPARGAGRPVEIETVYIPEEGRGTLCVSSQVGCTLTCTFCHTGTQRLVRNLTPDEIVGQVMVARDRLGDFPDAATPEGGILPSEGRLVSNVVMMGMGEPLYNFDNVRQALAVVSDGEGLALSKRRITLSTSGVVPMIAPTGEEMGVGLAISLHAVRDELRDVLVPINKKYPLSQLLEACRTYPGVSNARRITFEYVMLKDVNDSLADARELVRLLHGIPAKINLIPFNPWPGSAYECSDWDQIERFAEVVNQAGYASPIRTPRGRDIFAACGQLKSESERMKKGDRLAMEAAPASELAAG</sequence>
<dbReference type="SFLD" id="SFLDG01062">
    <property type="entry name" value="methyltransferase_(Class_A)"/>
    <property type="match status" value="1"/>
</dbReference>
<dbReference type="GO" id="GO:0046872">
    <property type="term" value="F:metal ion binding"/>
    <property type="evidence" value="ECO:0007669"/>
    <property type="project" value="UniProtKB-KW"/>
</dbReference>
<dbReference type="InterPro" id="IPR007197">
    <property type="entry name" value="rSAM"/>
</dbReference>
<feature type="binding site" evidence="14">
    <location>
        <begin position="276"/>
        <end position="278"/>
    </location>
    <ligand>
        <name>S-adenosyl-L-methionine</name>
        <dbReference type="ChEBI" id="CHEBI:59789"/>
    </ligand>
</feature>
<comment type="caution">
    <text evidence="17">The sequence shown here is derived from an EMBL/GenBank/DDBJ whole genome shotgun (WGS) entry which is preliminary data.</text>
</comment>
<keyword evidence="13 14" id="KW-1015">Disulfide bond</keyword>
<evidence type="ECO:0000256" key="8">
    <source>
        <dbReference type="ARBA" id="ARBA00022691"/>
    </source>
</evidence>
<accession>A0A7W6HES6</accession>
<evidence type="ECO:0000313" key="18">
    <source>
        <dbReference type="Proteomes" id="UP000588647"/>
    </source>
</evidence>
<keyword evidence="12 14" id="KW-0411">Iron-sulfur</keyword>
<keyword evidence="8 14" id="KW-0949">S-adenosyl-L-methionine</keyword>
<comment type="caution">
    <text evidence="14">Lacks conserved residue(s) required for the propagation of feature annotation.</text>
</comment>
<comment type="miscellaneous">
    <text evidence="14">Reaction proceeds by a ping-pong mechanism involving intermediate methylation of a conserved cysteine residue.</text>
</comment>